<name>A0A4Z0MCV1_9BACT</name>
<protein>
    <submittedName>
        <fullName evidence="1">Uncharacterized protein</fullName>
    </submittedName>
</protein>
<organism evidence="1 2">
    <name type="scientific">Hymenobacter wooponensis</name>
    <dbReference type="NCBI Taxonomy" id="1525360"/>
    <lineage>
        <taxon>Bacteria</taxon>
        <taxon>Pseudomonadati</taxon>
        <taxon>Bacteroidota</taxon>
        <taxon>Cytophagia</taxon>
        <taxon>Cytophagales</taxon>
        <taxon>Hymenobacteraceae</taxon>
        <taxon>Hymenobacter</taxon>
    </lineage>
</organism>
<dbReference type="EMBL" id="SRKZ01000008">
    <property type="protein sequence ID" value="TGD77553.1"/>
    <property type="molecule type" value="Genomic_DNA"/>
</dbReference>
<proteinExistence type="predicted"/>
<dbReference type="RefSeq" id="WP_135532739.1">
    <property type="nucleotide sequence ID" value="NZ_SRKZ01000008.1"/>
</dbReference>
<accession>A0A4Z0MCV1</accession>
<dbReference type="Proteomes" id="UP000298284">
    <property type="component" value="Unassembled WGS sequence"/>
</dbReference>
<keyword evidence="2" id="KW-1185">Reference proteome</keyword>
<dbReference type="OrthoDB" id="883176at2"/>
<dbReference type="AlphaFoldDB" id="A0A4Z0MCV1"/>
<gene>
    <name evidence="1" type="ORF">EU557_22505</name>
</gene>
<evidence type="ECO:0000313" key="2">
    <source>
        <dbReference type="Proteomes" id="UP000298284"/>
    </source>
</evidence>
<evidence type="ECO:0000313" key="1">
    <source>
        <dbReference type="EMBL" id="TGD77553.1"/>
    </source>
</evidence>
<reference evidence="1 2" key="1">
    <citation type="submission" date="2019-04" db="EMBL/GenBank/DDBJ databases">
        <authorList>
            <person name="Feng G."/>
            <person name="Zhang J."/>
            <person name="Zhu H."/>
        </authorList>
    </citation>
    <scope>NUCLEOTIDE SEQUENCE [LARGE SCALE GENOMIC DNA]</scope>
    <source>
        <strain evidence="1 2">JCM 19491</strain>
    </source>
</reference>
<sequence length="136" mass="15687">MQQFLDVSYRRQENVLVARWIQQMRTGADFEAGYRYLLKMAQQHTCPFWLLDVRRCPPNCAQQARWLREEFCPLVATAFGTMAPIFGAHLVYPSHLAHYQSVVLPILTQGSTSSYQVAAFIDEGPTIAWLHRQQLS</sequence>
<comment type="caution">
    <text evidence="1">The sequence shown here is derived from an EMBL/GenBank/DDBJ whole genome shotgun (WGS) entry which is preliminary data.</text>
</comment>